<dbReference type="Pfam" id="PF09995">
    <property type="entry name" value="MPAB_Lcp_cat"/>
    <property type="match status" value="1"/>
</dbReference>
<reference evidence="3" key="1">
    <citation type="submission" date="2023-07" db="EMBL/GenBank/DDBJ databases">
        <title>30 novel species of actinomycetes from the DSMZ collection.</title>
        <authorList>
            <person name="Nouioui I."/>
        </authorList>
    </citation>
    <scope>NUCLEOTIDE SEQUENCE [LARGE SCALE GENOMIC DNA]</scope>
    <source>
        <strain evidence="3">DSM 41982</strain>
    </source>
</reference>
<dbReference type="InterPro" id="IPR018713">
    <property type="entry name" value="MPAB/Lcp_cat_dom"/>
</dbReference>
<proteinExistence type="predicted"/>
<organism evidence="2 3">
    <name type="scientific">Streptomyces evansiae</name>
    <dbReference type="NCBI Taxonomy" id="3075535"/>
    <lineage>
        <taxon>Bacteria</taxon>
        <taxon>Bacillati</taxon>
        <taxon>Actinomycetota</taxon>
        <taxon>Actinomycetes</taxon>
        <taxon>Kitasatosporales</taxon>
        <taxon>Streptomycetaceae</taxon>
        <taxon>Streptomyces</taxon>
    </lineage>
</organism>
<name>A0ABD5E5U4_9ACTN</name>
<dbReference type="RefSeq" id="WP_311677129.1">
    <property type="nucleotide sequence ID" value="NZ_JAVRER010000020.1"/>
</dbReference>
<dbReference type="AlphaFoldDB" id="A0ABD5E5U4"/>
<keyword evidence="2" id="KW-0560">Oxidoreductase</keyword>
<dbReference type="PANTHER" id="PTHR36151:SF3">
    <property type="entry name" value="ER-BOUND OXYGENASE MPAB_MPAB'_RUBBER OXYGENASE CATALYTIC DOMAIN-CONTAINING PROTEIN"/>
    <property type="match status" value="1"/>
</dbReference>
<accession>A0ABD5E5U4</accession>
<evidence type="ECO:0000313" key="2">
    <source>
        <dbReference type="EMBL" id="MDT0416794.1"/>
    </source>
</evidence>
<comment type="caution">
    <text evidence="2">The sequence shown here is derived from an EMBL/GenBank/DDBJ whole genome shotgun (WGS) entry which is preliminary data.</text>
</comment>
<evidence type="ECO:0000313" key="3">
    <source>
        <dbReference type="Proteomes" id="UP001183607"/>
    </source>
</evidence>
<feature type="domain" description="ER-bound oxygenase mpaB/mpaB'/Rubber oxygenase catalytic" evidence="1">
    <location>
        <begin position="20"/>
        <end position="252"/>
    </location>
</feature>
<dbReference type="GO" id="GO:0016491">
    <property type="term" value="F:oxidoreductase activity"/>
    <property type="evidence" value="ECO:0007669"/>
    <property type="project" value="UniProtKB-KW"/>
</dbReference>
<dbReference type="EC" id="1.-.-.-" evidence="2"/>
<dbReference type="PANTHER" id="PTHR36151">
    <property type="entry name" value="BLR2777 PROTEIN"/>
    <property type="match status" value="1"/>
</dbReference>
<evidence type="ECO:0000259" key="1">
    <source>
        <dbReference type="Pfam" id="PF09995"/>
    </source>
</evidence>
<dbReference type="Proteomes" id="UP001183607">
    <property type="component" value="Unassembled WGS sequence"/>
</dbReference>
<protein>
    <submittedName>
        <fullName evidence="2">Oxygenase MpaB family protein</fullName>
        <ecNumber evidence="2">1.-.-.-</ecNumber>
    </submittedName>
</protein>
<sequence length="285" mass="31586">MAEQPSRPDPGLYGPGTVTWQLHADPAMWIAGVRALWLQALHPRTLRGVMANSDFRQDAWGRLIRTARYVAATTYADTPTAERAAARVRGIHRRLGATDPATGERYGVDEPGLLLWVHCAEVSSYLHTLRRSGFPLDDTAADRYVAEQRTGARLVGLDPAQVPVTVGELDSYFRSVKDELAVGADARVVDDFLRRPPVPLALLPARALLWRRVSALAYGSLPPWAHRLYGREAPPPAVVTRRLRSTARLLRAVPGELRWQMPPKYIHGAVTRLGPQARPSRRIPA</sequence>
<dbReference type="EMBL" id="JAVRER010000020">
    <property type="protein sequence ID" value="MDT0416794.1"/>
    <property type="molecule type" value="Genomic_DNA"/>
</dbReference>
<gene>
    <name evidence="2" type="ORF">RM574_14985</name>
</gene>